<proteinExistence type="predicted"/>
<protein>
    <recommendedName>
        <fullName evidence="2">E1A-binding protein p400 N-terminal domain-containing protein</fullName>
    </recommendedName>
</protein>
<dbReference type="InterPro" id="IPR031575">
    <property type="entry name" value="EP400_N"/>
</dbReference>
<evidence type="ECO:0000256" key="1">
    <source>
        <dbReference type="SAM" id="MobiDB-lite"/>
    </source>
</evidence>
<name>A0ABN9HLA5_9NEOB</name>
<dbReference type="Pfam" id="PF15790">
    <property type="entry name" value="EP400_N"/>
    <property type="match status" value="1"/>
</dbReference>
<gene>
    <name evidence="3" type="ORF">SPARVUS_LOCUS16307746</name>
</gene>
<accession>A0ABN9HLA5</accession>
<feature type="compositionally biased region" description="Polar residues" evidence="1">
    <location>
        <begin position="249"/>
        <end position="267"/>
    </location>
</feature>
<evidence type="ECO:0000313" key="4">
    <source>
        <dbReference type="Proteomes" id="UP001162483"/>
    </source>
</evidence>
<feature type="region of interest" description="Disordered" evidence="1">
    <location>
        <begin position="249"/>
        <end position="276"/>
    </location>
</feature>
<evidence type="ECO:0000313" key="3">
    <source>
        <dbReference type="EMBL" id="CAI9622550.1"/>
    </source>
</evidence>
<feature type="domain" description="E1A-binding protein p400 N-terminal" evidence="2">
    <location>
        <begin position="1"/>
        <end position="370"/>
    </location>
</feature>
<sequence>MSRNPVAGQNVNITLQNVGQVVAGNQQITLTSLPIASPASPGFQFSSQPRRFEHGSPSYIQVTSPMSQQVQTQSPTQPSSVPIQAIQGVRTATAGASLGMCSQSPTHGFVDASLFVRQLSLGAPGTGHFVFQEGSGITQITPGTQVHLPSSTSTPVQTRTLLHSNSQSAGTVHQFGSQNTVAAGTGIQTLATSSHLTATNIPTQISSIIQGQFIQQPQVIHGQQLGRTLSFDRTSGGMIAGVAGTSTFGVSSQQTPTSPSRASAPQGLSSLPLTPTMSSTLKKQTKRHEEIPPASAEDARLRKQCLDHHYKNMIILKENVREYLIEIFFLQQCQGNMMDYLAFRKKPPLSLQHFLKQNDLDLEVEEEEVQINSMAIAMPVSLFTLFHD</sequence>
<dbReference type="PANTHER" id="PTHR46459">
    <property type="entry name" value="E1A-BINDING PROTEIN P400-RELATED"/>
    <property type="match status" value="1"/>
</dbReference>
<dbReference type="PANTHER" id="PTHR46459:SF2">
    <property type="entry name" value="E1A-BINDING PROTEIN P400"/>
    <property type="match status" value="1"/>
</dbReference>
<keyword evidence="4" id="KW-1185">Reference proteome</keyword>
<comment type="caution">
    <text evidence="3">The sequence shown here is derived from an EMBL/GenBank/DDBJ whole genome shotgun (WGS) entry which is preliminary data.</text>
</comment>
<dbReference type="Proteomes" id="UP001162483">
    <property type="component" value="Unassembled WGS sequence"/>
</dbReference>
<dbReference type="EMBL" id="CATNWA010021404">
    <property type="protein sequence ID" value="CAI9622550.1"/>
    <property type="molecule type" value="Genomic_DNA"/>
</dbReference>
<reference evidence="3" key="1">
    <citation type="submission" date="2023-05" db="EMBL/GenBank/DDBJ databases">
        <authorList>
            <person name="Stuckert A."/>
        </authorList>
    </citation>
    <scope>NUCLEOTIDE SEQUENCE</scope>
</reference>
<evidence type="ECO:0000259" key="2">
    <source>
        <dbReference type="Pfam" id="PF15790"/>
    </source>
</evidence>
<organism evidence="3 4">
    <name type="scientific">Staurois parvus</name>
    <dbReference type="NCBI Taxonomy" id="386267"/>
    <lineage>
        <taxon>Eukaryota</taxon>
        <taxon>Metazoa</taxon>
        <taxon>Chordata</taxon>
        <taxon>Craniata</taxon>
        <taxon>Vertebrata</taxon>
        <taxon>Euteleostomi</taxon>
        <taxon>Amphibia</taxon>
        <taxon>Batrachia</taxon>
        <taxon>Anura</taxon>
        <taxon>Neobatrachia</taxon>
        <taxon>Ranoidea</taxon>
        <taxon>Ranidae</taxon>
        <taxon>Staurois</taxon>
    </lineage>
</organism>